<evidence type="ECO:0000256" key="7">
    <source>
        <dbReference type="SAM" id="Phobius"/>
    </source>
</evidence>
<feature type="domain" description="ABC3 transporter permease C-terminal" evidence="8">
    <location>
        <begin position="304"/>
        <end position="417"/>
    </location>
</feature>
<keyword evidence="5 7" id="KW-0472">Membrane</keyword>
<comment type="similarity">
    <text evidence="6">Belongs to the ABC-4 integral membrane protein family.</text>
</comment>
<evidence type="ECO:0000313" key="10">
    <source>
        <dbReference type="Proteomes" id="UP000588112"/>
    </source>
</evidence>
<feature type="transmembrane region" description="Helical" evidence="7">
    <location>
        <begin position="434"/>
        <end position="455"/>
    </location>
</feature>
<dbReference type="PANTHER" id="PTHR30572">
    <property type="entry name" value="MEMBRANE COMPONENT OF TRANSPORTER-RELATED"/>
    <property type="match status" value="1"/>
</dbReference>
<accession>A0A7W8Z7L4</accession>
<feature type="transmembrane region" description="Helical" evidence="7">
    <location>
        <begin position="1062"/>
        <end position="1086"/>
    </location>
</feature>
<evidence type="ECO:0000313" key="9">
    <source>
        <dbReference type="EMBL" id="MBB5628740.1"/>
    </source>
</evidence>
<name>A0A7W8Z7L4_9ACTN</name>
<evidence type="ECO:0000256" key="1">
    <source>
        <dbReference type="ARBA" id="ARBA00004651"/>
    </source>
</evidence>
<dbReference type="EMBL" id="JACHBR010000001">
    <property type="protein sequence ID" value="MBB5628740.1"/>
    <property type="molecule type" value="Genomic_DNA"/>
</dbReference>
<gene>
    <name evidence="9" type="ORF">BJ981_004439</name>
</gene>
<dbReference type="InterPro" id="IPR050250">
    <property type="entry name" value="Macrolide_Exporter_MacB"/>
</dbReference>
<dbReference type="AlphaFoldDB" id="A0A7W8Z7L4"/>
<feature type="transmembrane region" description="Helical" evidence="7">
    <location>
        <begin position="475"/>
        <end position="495"/>
    </location>
</feature>
<organism evidence="9 10">
    <name type="scientific">Sphaerisporangium krabiense</name>
    <dbReference type="NCBI Taxonomy" id="763782"/>
    <lineage>
        <taxon>Bacteria</taxon>
        <taxon>Bacillati</taxon>
        <taxon>Actinomycetota</taxon>
        <taxon>Actinomycetes</taxon>
        <taxon>Streptosporangiales</taxon>
        <taxon>Streptosporangiaceae</taxon>
        <taxon>Sphaerisporangium</taxon>
    </lineage>
</organism>
<dbReference type="GO" id="GO:0005886">
    <property type="term" value="C:plasma membrane"/>
    <property type="evidence" value="ECO:0007669"/>
    <property type="project" value="UniProtKB-SubCell"/>
</dbReference>
<feature type="transmembrane region" description="Helical" evidence="7">
    <location>
        <begin position="341"/>
        <end position="364"/>
    </location>
</feature>
<comment type="caution">
    <text evidence="9">The sequence shown here is derived from an EMBL/GenBank/DDBJ whole genome shotgun (WGS) entry which is preliminary data.</text>
</comment>
<dbReference type="InterPro" id="IPR003838">
    <property type="entry name" value="ABC3_permease_C"/>
</dbReference>
<feature type="transmembrane region" description="Helical" evidence="7">
    <location>
        <begin position="532"/>
        <end position="552"/>
    </location>
</feature>
<keyword evidence="3 7" id="KW-0812">Transmembrane</keyword>
<protein>
    <recommendedName>
        <fullName evidence="8">ABC3 transporter permease C-terminal domain-containing protein</fullName>
    </recommendedName>
</protein>
<evidence type="ECO:0000256" key="5">
    <source>
        <dbReference type="ARBA" id="ARBA00023136"/>
    </source>
</evidence>
<feature type="transmembrane region" description="Helical" evidence="7">
    <location>
        <begin position="967"/>
        <end position="990"/>
    </location>
</feature>
<evidence type="ECO:0000256" key="3">
    <source>
        <dbReference type="ARBA" id="ARBA00022692"/>
    </source>
</evidence>
<evidence type="ECO:0000256" key="6">
    <source>
        <dbReference type="ARBA" id="ARBA00038076"/>
    </source>
</evidence>
<evidence type="ECO:0000256" key="4">
    <source>
        <dbReference type="ARBA" id="ARBA00022989"/>
    </source>
</evidence>
<comment type="subcellular location">
    <subcellularLocation>
        <location evidence="1">Cell membrane</location>
        <topology evidence="1">Multi-pass membrane protein</topology>
    </subcellularLocation>
</comment>
<keyword evidence="10" id="KW-1185">Reference proteome</keyword>
<dbReference type="RefSeq" id="WP_184613373.1">
    <property type="nucleotide sequence ID" value="NZ_BOOS01000002.1"/>
</dbReference>
<dbReference type="Proteomes" id="UP000588112">
    <property type="component" value="Unassembled WGS sequence"/>
</dbReference>
<proteinExistence type="inferred from homology"/>
<keyword evidence="2" id="KW-1003">Cell membrane</keyword>
<keyword evidence="4 7" id="KW-1133">Transmembrane helix</keyword>
<dbReference type="PANTHER" id="PTHR30572:SF4">
    <property type="entry name" value="ABC TRANSPORTER PERMEASE YTRF"/>
    <property type="match status" value="1"/>
</dbReference>
<sequence>MRGRTPLVLRRAFNEPLLIFAAFGSILLATTTLVALTMYASSVADVGVRRAMETASTSVTATKITVPVQRGAFADVEKAVLSRVDALKKDQTVPHQVTLSARSDSYALPGQERLNRPELTRFGTYDGLERYAHLLQGRWPRAATGGAVEVAASQTVAQALNLAAGQTLTVTGRLDRKPVQATLTGVFQINDPYAERWDGEELLRRGVERGDYTTYGPLMVPRETFLARFTSASSVTMSWTAVPDLRDLRQERLRPFAAQVAGLGQDLRRDCPSCETSSRLPEMLTQLDQAALVARSTMLVPVLQLLLLAAYALILTARLLADHRRMEVALLRSRGAGSMRLAVLTGTEALLVAVPCAIVAPFLAPPLLTLINALPWIRAAGVRIAPEPGPATFAVSASVALACAVLLALPALRGGRRTYVEEQAARGRGDKQGLLQRAGGDVGLLVVAALAIWQLQHYGSPVTATAGGELGIDPLIITGPALALLCGGMLGLRLVPRVSRIAERFTSRRPGLAPALGAWQVSRRPLRYSGPALLLTMAVAIGVVSMATAATWRGSQTDQARHQAAADLRVSGPVEGAELGPLGRGGAYAALPGVTAITPVYRGSATYAGGTGTLLAADATKVGQVLMLRQDLADDTIGALASRVAAGRPDTRAIPLPGTPAKLTVDVRLRFDAPAPSPDYRETGLRMVVADALGVQREVTLGPLVPDGRPHRVTADLAALGGRAGRLSHPLAIRGFILRVPVPARGGSGLEVAVESLATDTGAEVTMPGGVQWGHIVRGEGNLTGERVATGASLFTLTVPRPPTVDGTADPEYVALVAAPAGAGNRDLFQPLTSGGSRASIFRPLPVVVTEDIAAKERLVPGRTGTLTLDGQPVTVSVAGIVQAMPGTAPGVPAVLADLPSLLARDLGAAREPRAPGEWWMSARGGDPAPAARELSHHPEWDQTVVDLASLTRQFRDDPLASGLQGALILGFVAALIFAALGFLVNAAVAARERVSEFAILRALGLSFRQIFGLLAVEQAFLIGLSLVGGTVLAVGVAALVVPHIVLTGQAAAVTPDVMLDIPWPATLAMLAGMGAVLFGIVAGLARSLRRQGLGRALRIGEDR</sequence>
<feature type="transmembrane region" description="Helical" evidence="7">
    <location>
        <begin position="298"/>
        <end position="320"/>
    </location>
</feature>
<dbReference type="GO" id="GO:0022857">
    <property type="term" value="F:transmembrane transporter activity"/>
    <property type="evidence" value="ECO:0007669"/>
    <property type="project" value="TreeGrafter"/>
</dbReference>
<feature type="transmembrane region" description="Helical" evidence="7">
    <location>
        <begin position="393"/>
        <end position="413"/>
    </location>
</feature>
<dbReference type="Pfam" id="PF02687">
    <property type="entry name" value="FtsX"/>
    <property type="match status" value="2"/>
</dbReference>
<evidence type="ECO:0000256" key="2">
    <source>
        <dbReference type="ARBA" id="ARBA00022475"/>
    </source>
</evidence>
<feature type="domain" description="ABC3 transporter permease C-terminal" evidence="8">
    <location>
        <begin position="972"/>
        <end position="1090"/>
    </location>
</feature>
<reference evidence="9 10" key="1">
    <citation type="submission" date="2020-08" db="EMBL/GenBank/DDBJ databases">
        <title>Sequencing the genomes of 1000 actinobacteria strains.</title>
        <authorList>
            <person name="Klenk H.-P."/>
        </authorList>
    </citation>
    <scope>NUCLEOTIDE SEQUENCE [LARGE SCALE GENOMIC DNA]</scope>
    <source>
        <strain evidence="9 10">DSM 45790</strain>
    </source>
</reference>
<feature type="transmembrane region" description="Helical" evidence="7">
    <location>
        <begin position="1011"/>
        <end position="1042"/>
    </location>
</feature>
<evidence type="ECO:0000259" key="8">
    <source>
        <dbReference type="Pfam" id="PF02687"/>
    </source>
</evidence>